<dbReference type="Proteomes" id="UP000005065">
    <property type="component" value="Unassembled WGS sequence"/>
</dbReference>
<evidence type="ECO:0000313" key="2">
    <source>
        <dbReference type="Proteomes" id="UP000005065"/>
    </source>
</evidence>
<protein>
    <submittedName>
        <fullName evidence="1">Uncharacterized protein</fullName>
    </submittedName>
</protein>
<dbReference type="PATRIC" id="fig|913082.3.peg.1881"/>
<dbReference type="AlphaFoldDB" id="G5QZQ4"/>
<comment type="caution">
    <text evidence="1">The sequence shown here is derived from an EMBL/GenBank/DDBJ whole genome shotgun (WGS) entry which is preliminary data.</text>
</comment>
<gene>
    <name evidence="1" type="ORF">LTSESEN_2426</name>
</gene>
<dbReference type="EMBL" id="AFCU01000788">
    <property type="protein sequence ID" value="EHC89168.1"/>
    <property type="molecule type" value="Genomic_DNA"/>
</dbReference>
<accession>G5QZQ4</accession>
<dbReference type="BioCyc" id="SENT913082:G120J-308-MONOMER"/>
<organism evidence="1 2">
    <name type="scientific">Salmonella enterica subsp. enterica serovar Senftenberg str. A4-543</name>
    <dbReference type="NCBI Taxonomy" id="913082"/>
    <lineage>
        <taxon>Bacteria</taxon>
        <taxon>Pseudomonadati</taxon>
        <taxon>Pseudomonadota</taxon>
        <taxon>Gammaproteobacteria</taxon>
        <taxon>Enterobacterales</taxon>
        <taxon>Enterobacteriaceae</taxon>
        <taxon>Salmonella</taxon>
    </lineage>
</organism>
<sequence>MPDKRYIRNSPWPILDKRYRAPAIFYFVAGAASGSSI</sequence>
<proteinExistence type="predicted"/>
<name>G5QZQ4_SALSE</name>
<evidence type="ECO:0000313" key="1">
    <source>
        <dbReference type="EMBL" id="EHC89168.1"/>
    </source>
</evidence>
<reference evidence="1 2" key="1">
    <citation type="journal article" date="2011" name="BMC Genomics">
        <title>Genome sequencing reveals diversification of virulence factor content and possible host adaptation in distinct subpopulations of Salmonella enterica.</title>
        <authorList>
            <person name="den Bakker H.C."/>
            <person name="Moreno Switt A.I."/>
            <person name="Govoni G."/>
            <person name="Cummings C.A."/>
            <person name="Ranieri M.L."/>
            <person name="Degoricija L."/>
            <person name="Hoelzer K."/>
            <person name="Rodriguez-Rivera L.D."/>
            <person name="Brown S."/>
            <person name="Bolchacova E."/>
            <person name="Furtado M.R."/>
            <person name="Wiedmann M."/>
        </authorList>
    </citation>
    <scope>NUCLEOTIDE SEQUENCE [LARGE SCALE GENOMIC DNA]</scope>
    <source>
        <strain evidence="1 2">A4-543</strain>
    </source>
</reference>